<sequence>MRKYIMNSAIIGAVFGGFQTLQATRKGPRDWRLVFIWISWIATLALAIGSVADEANDSPAEKKAKKLSDGRK</sequence>
<feature type="transmembrane region" description="Helical" evidence="1">
    <location>
        <begin position="33"/>
        <end position="52"/>
    </location>
</feature>
<name>A0A2P8H0V1_9MICO</name>
<protein>
    <submittedName>
        <fullName evidence="2">Uncharacterized protein</fullName>
    </submittedName>
</protein>
<dbReference type="EMBL" id="RZGY01000001">
    <property type="protein sequence ID" value="RUQ85784.1"/>
    <property type="molecule type" value="Genomic_DNA"/>
</dbReference>
<dbReference type="RefSeq" id="WP_106564661.1">
    <property type="nucleotide sequence ID" value="NZ_PYAU01000001.1"/>
</dbReference>
<dbReference type="OrthoDB" id="5120536at2"/>
<keyword evidence="1" id="KW-0472">Membrane</keyword>
<evidence type="ECO:0000313" key="2">
    <source>
        <dbReference type="EMBL" id="PSL39842.1"/>
    </source>
</evidence>
<evidence type="ECO:0000313" key="5">
    <source>
        <dbReference type="Proteomes" id="UP000268291"/>
    </source>
</evidence>
<evidence type="ECO:0000256" key="1">
    <source>
        <dbReference type="SAM" id="Phobius"/>
    </source>
</evidence>
<proteinExistence type="predicted"/>
<comment type="caution">
    <text evidence="2">The sequence shown here is derived from an EMBL/GenBank/DDBJ whole genome shotgun (WGS) entry which is preliminary data.</text>
</comment>
<keyword evidence="1" id="KW-0812">Transmembrane</keyword>
<gene>
    <name evidence="2" type="ORF">CLV49_3493</name>
    <name evidence="3" type="ORF">ELQ93_01790</name>
</gene>
<dbReference type="AlphaFoldDB" id="A0A2P8H0V1"/>
<dbReference type="Proteomes" id="UP000268291">
    <property type="component" value="Unassembled WGS sequence"/>
</dbReference>
<organism evidence="2 4">
    <name type="scientific">Labedella gwakjiensis</name>
    <dbReference type="NCBI Taxonomy" id="390269"/>
    <lineage>
        <taxon>Bacteria</taxon>
        <taxon>Bacillati</taxon>
        <taxon>Actinomycetota</taxon>
        <taxon>Actinomycetes</taxon>
        <taxon>Micrococcales</taxon>
        <taxon>Microbacteriaceae</taxon>
        <taxon>Labedella</taxon>
    </lineage>
</organism>
<evidence type="ECO:0000313" key="4">
    <source>
        <dbReference type="Proteomes" id="UP000241203"/>
    </source>
</evidence>
<reference evidence="3 5" key="2">
    <citation type="submission" date="2018-12" db="EMBL/GenBank/DDBJ databases">
        <authorList>
            <person name="hu s."/>
            <person name="Xu Y."/>
            <person name="Xu B."/>
            <person name="Li F."/>
        </authorList>
    </citation>
    <scope>NUCLEOTIDE SEQUENCE [LARGE SCALE GENOMIC DNA]</scope>
    <source>
        <strain evidence="3 5">KSW2-17</strain>
    </source>
</reference>
<dbReference type="EMBL" id="PYAU01000001">
    <property type="protein sequence ID" value="PSL39842.1"/>
    <property type="molecule type" value="Genomic_DNA"/>
</dbReference>
<evidence type="ECO:0000313" key="3">
    <source>
        <dbReference type="EMBL" id="RUQ85784.1"/>
    </source>
</evidence>
<reference evidence="2 4" key="1">
    <citation type="submission" date="2018-03" db="EMBL/GenBank/DDBJ databases">
        <title>Genomic Encyclopedia of Archaeal and Bacterial Type Strains, Phase II (KMG-II): from individual species to whole genera.</title>
        <authorList>
            <person name="Goeker M."/>
        </authorList>
    </citation>
    <scope>NUCLEOTIDE SEQUENCE [LARGE SCALE GENOMIC DNA]</scope>
    <source>
        <strain evidence="2 4">DSM 21548</strain>
    </source>
</reference>
<keyword evidence="1" id="KW-1133">Transmembrane helix</keyword>
<accession>A0A2P8H0V1</accession>
<keyword evidence="5" id="KW-1185">Reference proteome</keyword>
<dbReference type="Proteomes" id="UP000241203">
    <property type="component" value="Unassembled WGS sequence"/>
</dbReference>